<dbReference type="SMART" id="SM00864">
    <property type="entry name" value="Tubulin"/>
    <property type="match status" value="1"/>
</dbReference>
<dbReference type="InterPro" id="IPR037103">
    <property type="entry name" value="Tubulin/FtsZ-like_C"/>
</dbReference>
<dbReference type="InterPro" id="IPR036525">
    <property type="entry name" value="Tubulin/FtsZ_GTPase_sf"/>
</dbReference>
<dbReference type="SMART" id="SM00865">
    <property type="entry name" value="Tubulin_C"/>
    <property type="match status" value="1"/>
</dbReference>
<feature type="binding site" evidence="5">
    <location>
        <position position="212"/>
    </location>
    <ligand>
        <name>GTP</name>
        <dbReference type="ChEBI" id="CHEBI:37565"/>
    </ligand>
</feature>
<evidence type="ECO:0000256" key="4">
    <source>
        <dbReference type="ARBA" id="ARBA00023210"/>
    </source>
</evidence>
<dbReference type="AlphaFoldDB" id="A0A075FMI6"/>
<keyword evidence="2 5" id="KW-0547">Nucleotide-binding</keyword>
<comment type="function">
    <text evidence="5">Essential cell division protein that forms a contractile ring structure (Z ring) at the future cell division site. The regulation of the ring assembly controls the timing and the location of cell division. One of the functions of the FtsZ ring is to recruit other cell division proteins to the septum to produce a new cell wall between the dividing cells. Binds GTP and shows GTPase activity.</text>
</comment>
<dbReference type="GO" id="GO:0051258">
    <property type="term" value="P:protein polymerization"/>
    <property type="evidence" value="ECO:0007669"/>
    <property type="project" value="UniProtKB-UniRule"/>
</dbReference>
<proteinExistence type="inferred from homology"/>
<dbReference type="InterPro" id="IPR018316">
    <property type="entry name" value="Tubulin/FtsZ_2-layer-sand-dom"/>
</dbReference>
<evidence type="ECO:0000256" key="2">
    <source>
        <dbReference type="ARBA" id="ARBA00022741"/>
    </source>
</evidence>
<dbReference type="InterPro" id="IPR045061">
    <property type="entry name" value="FtsZ/CetZ"/>
</dbReference>
<dbReference type="Gene3D" id="3.40.50.1440">
    <property type="entry name" value="Tubulin/FtsZ, GTPase domain"/>
    <property type="match status" value="1"/>
</dbReference>
<accession>A0A075FMI6</accession>
<dbReference type="EMBL" id="KF900366">
    <property type="protein sequence ID" value="AIE92458.1"/>
    <property type="molecule type" value="Genomic_DNA"/>
</dbReference>
<feature type="binding site" evidence="5">
    <location>
        <position position="208"/>
    </location>
    <ligand>
        <name>GTP</name>
        <dbReference type="ChEBI" id="CHEBI:37565"/>
    </ligand>
</feature>
<dbReference type="PANTHER" id="PTHR30314:SF3">
    <property type="entry name" value="MITOCHONDRIAL DIVISION PROTEIN FSZA"/>
    <property type="match status" value="1"/>
</dbReference>
<evidence type="ECO:0000256" key="1">
    <source>
        <dbReference type="ARBA" id="ARBA00009690"/>
    </source>
</evidence>
<keyword evidence="5 7" id="KW-0132">Cell division</keyword>
<feature type="domain" description="Tubulin/FtsZ GTPase" evidence="8">
    <location>
        <begin position="80"/>
        <end position="275"/>
    </location>
</feature>
<dbReference type="SUPFAM" id="SSF55307">
    <property type="entry name" value="Tubulin C-terminal domain-like"/>
    <property type="match status" value="1"/>
</dbReference>
<dbReference type="Gene3D" id="3.30.1330.20">
    <property type="entry name" value="Tubulin/FtsZ, C-terminal domain"/>
    <property type="match status" value="1"/>
</dbReference>
<comment type="subunit">
    <text evidence="5">Homodimer. Polymerizes to form a dynamic ring structure in a strictly GTP-dependent manner. Interacts directly with several other division proteins.</text>
</comment>
<dbReference type="InterPro" id="IPR003008">
    <property type="entry name" value="Tubulin_FtsZ_GTPase"/>
</dbReference>
<keyword evidence="4 5" id="KW-0717">Septation</keyword>
<comment type="similarity">
    <text evidence="1 5 7">Belongs to the FtsZ family.</text>
</comment>
<feature type="binding site" evidence="5">
    <location>
        <begin position="177"/>
        <end position="179"/>
    </location>
    <ligand>
        <name>GTP</name>
        <dbReference type="ChEBI" id="CHEBI:37565"/>
    </ligand>
</feature>
<comment type="caution">
    <text evidence="5">Lacks conserved residue(s) required for the propagation of feature annotation.</text>
</comment>
<protein>
    <recommendedName>
        <fullName evidence="5 6">Cell division protein FtsZ</fullName>
    </recommendedName>
</protein>
<dbReference type="PROSITE" id="PS01134">
    <property type="entry name" value="FTSZ_1"/>
    <property type="match status" value="1"/>
</dbReference>
<dbReference type="Pfam" id="PF12327">
    <property type="entry name" value="FtsZ_C"/>
    <property type="match status" value="1"/>
</dbReference>
<evidence type="ECO:0000313" key="10">
    <source>
        <dbReference type="EMBL" id="AIE92458.1"/>
    </source>
</evidence>
<evidence type="ECO:0000259" key="8">
    <source>
        <dbReference type="SMART" id="SM00864"/>
    </source>
</evidence>
<dbReference type="InterPro" id="IPR000158">
    <property type="entry name" value="Cell_div_FtsZ"/>
</dbReference>
<gene>
    <name evidence="5 10" type="primary">ftsZ</name>
</gene>
<dbReference type="InterPro" id="IPR008280">
    <property type="entry name" value="Tub_FtsZ_C"/>
</dbReference>
<evidence type="ECO:0000259" key="9">
    <source>
        <dbReference type="SMART" id="SM00865"/>
    </source>
</evidence>
<keyword evidence="5 7" id="KW-0131">Cell cycle</keyword>
<reference evidence="10" key="1">
    <citation type="journal article" date="2014" name="Genome Biol. Evol.">
        <title>Pangenome evidence for extensive interdomain horizontal transfer affecting lineage core and shell genes in uncultured planktonic thaumarchaeota and euryarchaeota.</title>
        <authorList>
            <person name="Deschamps P."/>
            <person name="Zivanovic Y."/>
            <person name="Moreira D."/>
            <person name="Rodriguez-Valera F."/>
            <person name="Lopez-Garcia P."/>
        </authorList>
    </citation>
    <scope>NUCLEOTIDE SEQUENCE</scope>
</reference>
<dbReference type="GO" id="GO:0003924">
    <property type="term" value="F:GTPase activity"/>
    <property type="evidence" value="ECO:0007669"/>
    <property type="project" value="UniProtKB-UniRule"/>
</dbReference>
<dbReference type="HAMAP" id="MF_00909">
    <property type="entry name" value="FtsZ"/>
    <property type="match status" value="1"/>
</dbReference>
<dbReference type="GO" id="GO:0032153">
    <property type="term" value="C:cell division site"/>
    <property type="evidence" value="ECO:0007669"/>
    <property type="project" value="UniProtKB-UniRule"/>
</dbReference>
<keyword evidence="3 5" id="KW-0342">GTP-binding</keyword>
<name>A0A075FMI6_9EURY</name>
<evidence type="ECO:0000256" key="7">
    <source>
        <dbReference type="RuleBase" id="RU003360"/>
    </source>
</evidence>
<dbReference type="Pfam" id="PF00091">
    <property type="entry name" value="Tubulin"/>
    <property type="match status" value="1"/>
</dbReference>
<dbReference type="PANTHER" id="PTHR30314">
    <property type="entry name" value="CELL DIVISION PROTEIN FTSZ-RELATED"/>
    <property type="match status" value="1"/>
</dbReference>
<evidence type="ECO:0000256" key="5">
    <source>
        <dbReference type="HAMAP-Rule" id="MF_00909"/>
    </source>
</evidence>
<dbReference type="InterPro" id="IPR020805">
    <property type="entry name" value="Cell_div_FtsZ_CS"/>
</dbReference>
<dbReference type="NCBIfam" id="TIGR00065">
    <property type="entry name" value="ftsZ"/>
    <property type="match status" value="1"/>
</dbReference>
<dbReference type="GO" id="GO:0005737">
    <property type="term" value="C:cytoplasm"/>
    <property type="evidence" value="ECO:0007669"/>
    <property type="project" value="UniProtKB-SubCell"/>
</dbReference>
<evidence type="ECO:0000256" key="3">
    <source>
        <dbReference type="ARBA" id="ARBA00023134"/>
    </source>
</evidence>
<keyword evidence="5" id="KW-0963">Cytoplasm</keyword>
<dbReference type="PRINTS" id="PR00423">
    <property type="entry name" value="CELLDVISFTSZ"/>
</dbReference>
<dbReference type="SUPFAM" id="SSF52490">
    <property type="entry name" value="Tubulin nucleotide-binding domain-like"/>
    <property type="match status" value="1"/>
</dbReference>
<comment type="subcellular location">
    <subcellularLocation>
        <location evidence="5">Cytoplasm</location>
    </subcellularLocation>
    <text evidence="5">Assembles at midcell at the inner surface of the cytoplasmic membrane.</text>
</comment>
<feature type="domain" description="Tubulin/FtsZ 2-layer sandwich" evidence="9">
    <location>
        <begin position="277"/>
        <end position="395"/>
    </location>
</feature>
<dbReference type="GO" id="GO:0005525">
    <property type="term" value="F:GTP binding"/>
    <property type="evidence" value="ECO:0007669"/>
    <property type="project" value="UniProtKB-UniRule"/>
</dbReference>
<dbReference type="InterPro" id="IPR024757">
    <property type="entry name" value="FtsZ_C"/>
</dbReference>
<dbReference type="GO" id="GO:0043093">
    <property type="term" value="P:FtsZ-dependent cytokinesis"/>
    <property type="evidence" value="ECO:0007669"/>
    <property type="project" value="UniProtKB-UniRule"/>
</dbReference>
<evidence type="ECO:0000256" key="6">
    <source>
        <dbReference type="NCBIfam" id="TIGR00065"/>
    </source>
</evidence>
<sequence length="412" mass="44360">MHDCGAALGLFHRVWKSRYQFVFCRNGYVTDSEPDIMRHLIDRVLELQDDESETDGTVTKDVPSANNAELHELLKSLQPRIRVFGCGGCGGNTVDRLNAAGLLNEDSVRGYAVNTDAQHLIKVGIDHKILIGRTARGRGAGGDPEKGEKAAFESERALLKTIEDCDLAFVTAGLGGGTGTGSAHVVARLAKDAGALTIAVVTYPFESEGTLRRQNAEWGLERLREVCDTVVVLPNEKLLSVDGVRDLPIEAAFRVADELLMRSIAGVTELVTKEGLVNLDFEDLRSVMLNGGGMAMIGLGEASGPDRAQEATFEALDSPLLDIDVSDARGALVNVIGGPNLTLGEAEACAQQIREKINPYARIIWGATVDPSMGSEIRVMLVLTGVKSQQIFGAAAHQQLRTLQNRTIEFVN</sequence>
<feature type="binding site" evidence="5">
    <location>
        <position position="257"/>
    </location>
    <ligand>
        <name>GTP</name>
        <dbReference type="ChEBI" id="CHEBI:37565"/>
    </ligand>
</feature>
<organism evidence="10">
    <name type="scientific">uncultured marine group II/III euryarchaeote AD1000_23_G03</name>
    <dbReference type="NCBI Taxonomy" id="1457739"/>
    <lineage>
        <taxon>Archaea</taxon>
        <taxon>Methanobacteriati</taxon>
        <taxon>Methanobacteriota</taxon>
        <taxon>environmental samples</taxon>
    </lineage>
</organism>
<dbReference type="CDD" id="cd02201">
    <property type="entry name" value="FtsZ_type1"/>
    <property type="match status" value="1"/>
</dbReference>